<name>A0A3N7GRV9_POPTR</name>
<keyword evidence="7" id="KW-0862">Zinc</keyword>
<keyword evidence="6" id="KW-0677">Repeat</keyword>
<keyword evidence="3" id="KW-0637">Prenyltransferase</keyword>
<comment type="similarity">
    <text evidence="2">Belongs to the protein prenyltransferase subunit beta family.</text>
</comment>
<dbReference type="AlphaFoldDB" id="A0A3N7GRV9"/>
<proteinExistence type="inferred from homology"/>
<evidence type="ECO:0000313" key="9">
    <source>
        <dbReference type="EMBL" id="RQO94228.2"/>
    </source>
</evidence>
<keyword evidence="5" id="KW-0479">Metal-binding</keyword>
<dbReference type="GO" id="GO:0008318">
    <property type="term" value="F:protein prenyltransferase activity"/>
    <property type="evidence" value="ECO:0007669"/>
    <property type="project" value="InterPro"/>
</dbReference>
<evidence type="ECO:0000256" key="1">
    <source>
        <dbReference type="ARBA" id="ARBA00001947"/>
    </source>
</evidence>
<evidence type="ECO:0000256" key="5">
    <source>
        <dbReference type="ARBA" id="ARBA00022723"/>
    </source>
</evidence>
<dbReference type="PANTHER" id="PTHR11774">
    <property type="entry name" value="GERANYLGERANYL TRANSFERASE TYPE BETA SUBUNIT"/>
    <property type="match status" value="1"/>
</dbReference>
<sequence>MTQKVEKYKAEDEKHKNMVEAKNVLDNAYNIRNCVGYNNISLKLVEEDKNIEDALDQVSDGLNWNELVKTNELEDMLKELQSVINTIIAKIDQGAGRLHDEVPLFVGSETAPAIGEIN</sequence>
<protein>
    <recommendedName>
        <fullName evidence="8">Prenyltransferase alpha-alpha toroid domain-containing protein</fullName>
    </recommendedName>
</protein>
<keyword evidence="4" id="KW-0808">Transferase</keyword>
<dbReference type="Proteomes" id="UP000006729">
    <property type="component" value="Chromosome 8"/>
</dbReference>
<dbReference type="EMBL" id="CM009297">
    <property type="protein sequence ID" value="RQO94228.2"/>
    <property type="molecule type" value="Genomic_DNA"/>
</dbReference>
<evidence type="ECO:0000313" key="10">
    <source>
        <dbReference type="Proteomes" id="UP000006729"/>
    </source>
</evidence>
<gene>
    <name evidence="9" type="ORF">POPTR_008G054733v4</name>
</gene>
<dbReference type="GO" id="GO:0046872">
    <property type="term" value="F:metal ion binding"/>
    <property type="evidence" value="ECO:0007669"/>
    <property type="project" value="UniProtKB-KW"/>
</dbReference>
<comment type="caution">
    <text evidence="9">The sequence shown here is derived from an EMBL/GenBank/DDBJ whole genome shotgun (WGS) entry which is preliminary data.</text>
</comment>
<evidence type="ECO:0000256" key="4">
    <source>
        <dbReference type="ARBA" id="ARBA00022679"/>
    </source>
</evidence>
<evidence type="ECO:0000259" key="8">
    <source>
        <dbReference type="Pfam" id="PF00432"/>
    </source>
</evidence>
<dbReference type="Pfam" id="PF00432">
    <property type="entry name" value="Prenyltrans"/>
    <property type="match status" value="1"/>
</dbReference>
<dbReference type="SUPFAM" id="SSF48239">
    <property type="entry name" value="Terpenoid cyclases/Protein prenyltransferases"/>
    <property type="match status" value="1"/>
</dbReference>
<evidence type="ECO:0000256" key="3">
    <source>
        <dbReference type="ARBA" id="ARBA00022602"/>
    </source>
</evidence>
<reference evidence="9 10" key="1">
    <citation type="journal article" date="2006" name="Science">
        <title>The genome of black cottonwood, Populus trichocarpa (Torr. &amp; Gray).</title>
        <authorList>
            <person name="Tuskan G.A."/>
            <person name="Difazio S."/>
            <person name="Jansson S."/>
            <person name="Bohlmann J."/>
            <person name="Grigoriev I."/>
            <person name="Hellsten U."/>
            <person name="Putnam N."/>
            <person name="Ralph S."/>
            <person name="Rombauts S."/>
            <person name="Salamov A."/>
            <person name="Schein J."/>
            <person name="Sterck L."/>
            <person name="Aerts A."/>
            <person name="Bhalerao R.R."/>
            <person name="Bhalerao R.P."/>
            <person name="Blaudez D."/>
            <person name="Boerjan W."/>
            <person name="Brun A."/>
            <person name="Brunner A."/>
            <person name="Busov V."/>
            <person name="Campbell M."/>
            <person name="Carlson J."/>
            <person name="Chalot M."/>
            <person name="Chapman J."/>
            <person name="Chen G.L."/>
            <person name="Cooper D."/>
            <person name="Coutinho P.M."/>
            <person name="Couturier J."/>
            <person name="Covert S."/>
            <person name="Cronk Q."/>
            <person name="Cunningham R."/>
            <person name="Davis J."/>
            <person name="Degroeve S."/>
            <person name="Dejardin A."/>
            <person name="Depamphilis C."/>
            <person name="Detter J."/>
            <person name="Dirks B."/>
            <person name="Dubchak I."/>
            <person name="Duplessis S."/>
            <person name="Ehlting J."/>
            <person name="Ellis B."/>
            <person name="Gendler K."/>
            <person name="Goodstein D."/>
            <person name="Gribskov M."/>
            <person name="Grimwood J."/>
            <person name="Groover A."/>
            <person name="Gunter L."/>
            <person name="Hamberger B."/>
            <person name="Heinze B."/>
            <person name="Helariutta Y."/>
            <person name="Henrissat B."/>
            <person name="Holligan D."/>
            <person name="Holt R."/>
            <person name="Huang W."/>
            <person name="Islam-Faridi N."/>
            <person name="Jones S."/>
            <person name="Jones-Rhoades M."/>
            <person name="Jorgensen R."/>
            <person name="Joshi C."/>
            <person name="Kangasjarvi J."/>
            <person name="Karlsson J."/>
            <person name="Kelleher C."/>
            <person name="Kirkpatrick R."/>
            <person name="Kirst M."/>
            <person name="Kohler A."/>
            <person name="Kalluri U."/>
            <person name="Larimer F."/>
            <person name="Leebens-Mack J."/>
            <person name="Leple J.C."/>
            <person name="Locascio P."/>
            <person name="Lou Y."/>
            <person name="Lucas S."/>
            <person name="Martin F."/>
            <person name="Montanini B."/>
            <person name="Napoli C."/>
            <person name="Nelson D.R."/>
            <person name="Nelson C."/>
            <person name="Nieminen K."/>
            <person name="Nilsson O."/>
            <person name="Pereda V."/>
            <person name="Peter G."/>
            <person name="Philippe R."/>
            <person name="Pilate G."/>
            <person name="Poliakov A."/>
            <person name="Razumovskaya J."/>
            <person name="Richardson P."/>
            <person name="Rinaldi C."/>
            <person name="Ritland K."/>
            <person name="Rouze P."/>
            <person name="Ryaboy D."/>
            <person name="Schmutz J."/>
            <person name="Schrader J."/>
            <person name="Segerman B."/>
            <person name="Shin H."/>
            <person name="Siddiqui A."/>
            <person name="Sterky F."/>
            <person name="Terry A."/>
            <person name="Tsai C.J."/>
            <person name="Uberbacher E."/>
            <person name="Unneberg P."/>
            <person name="Vahala J."/>
            <person name="Wall K."/>
            <person name="Wessler S."/>
            <person name="Yang G."/>
            <person name="Yin T."/>
            <person name="Douglas C."/>
            <person name="Marra M."/>
            <person name="Sandberg G."/>
            <person name="Van de Peer Y."/>
            <person name="Rokhsar D."/>
        </authorList>
    </citation>
    <scope>NUCLEOTIDE SEQUENCE [LARGE SCALE GENOMIC DNA]</scope>
    <source>
        <strain evidence="10">cv. Nisqually</strain>
    </source>
</reference>
<evidence type="ECO:0000256" key="2">
    <source>
        <dbReference type="ARBA" id="ARBA00010497"/>
    </source>
</evidence>
<dbReference type="InterPro" id="IPR001330">
    <property type="entry name" value="Prenyltrans"/>
</dbReference>
<dbReference type="Gene3D" id="1.50.10.20">
    <property type="match status" value="1"/>
</dbReference>
<dbReference type="PANTHER" id="PTHR11774:SF4">
    <property type="entry name" value="GERANYLGERANYL TRANSFERASE TYPE-1 SUBUNIT BETA"/>
    <property type="match status" value="1"/>
</dbReference>
<keyword evidence="10" id="KW-1185">Reference proteome</keyword>
<comment type="cofactor">
    <cofactor evidence="1">
        <name>Zn(2+)</name>
        <dbReference type="ChEBI" id="CHEBI:29105"/>
    </cofactor>
</comment>
<dbReference type="InterPro" id="IPR008930">
    <property type="entry name" value="Terpenoid_cyclase/PrenylTrfase"/>
</dbReference>
<organism evidence="9 10">
    <name type="scientific">Populus trichocarpa</name>
    <name type="common">Western balsam poplar</name>
    <name type="synonym">Populus balsamifera subsp. trichocarpa</name>
    <dbReference type="NCBI Taxonomy" id="3694"/>
    <lineage>
        <taxon>Eukaryota</taxon>
        <taxon>Viridiplantae</taxon>
        <taxon>Streptophyta</taxon>
        <taxon>Embryophyta</taxon>
        <taxon>Tracheophyta</taxon>
        <taxon>Spermatophyta</taxon>
        <taxon>Magnoliopsida</taxon>
        <taxon>eudicotyledons</taxon>
        <taxon>Gunneridae</taxon>
        <taxon>Pentapetalae</taxon>
        <taxon>rosids</taxon>
        <taxon>fabids</taxon>
        <taxon>Malpighiales</taxon>
        <taxon>Salicaceae</taxon>
        <taxon>Saliceae</taxon>
        <taxon>Populus</taxon>
    </lineage>
</organism>
<evidence type="ECO:0000256" key="7">
    <source>
        <dbReference type="ARBA" id="ARBA00022833"/>
    </source>
</evidence>
<dbReference type="InterPro" id="IPR045089">
    <property type="entry name" value="PGGT1B-like"/>
</dbReference>
<accession>A0A3N7GRV9</accession>
<evidence type="ECO:0000256" key="6">
    <source>
        <dbReference type="ARBA" id="ARBA00022737"/>
    </source>
</evidence>